<dbReference type="PANTHER" id="PTHR43377">
    <property type="entry name" value="BILIVERDIN REDUCTASE A"/>
    <property type="match status" value="1"/>
</dbReference>
<sequence length="325" mass="36587">MDPLRVAVIGAGQHARSHLDMIHQEPEMMLAAVAEINPDRLEEARKEYAPEQVFSNYREMLDVCQLDVVYVETMPAHLTEIVLDCLERDLHTSIEKPVGMSSQEAERMLASSEKSNGKTIVSVNRRYYPEVLAVKNLILEHGGAVHVSATYNKGLIPLFAYGSEDAIPSPIICDAIHHVDLIRWLAGPSLEEPADFDEVFAYSRKGNHPGSFHYNAIIHFTNECNAVMMSHYTVGSRIQRIEVHADSFSAYLDLTNSIRKTELYESGSPLEIQLDLDSVGGRDFNETRHFVECIRKDKEPWSGLKDLVKTMQLCEAIDQGIKGFE</sequence>
<protein>
    <submittedName>
        <fullName evidence="2">Myo-inositol 2-dehydrogenase</fullName>
        <ecNumber evidence="2">1.1.1.18</ecNumber>
    </submittedName>
</protein>
<dbReference type="SUPFAM" id="SSF51735">
    <property type="entry name" value="NAD(P)-binding Rossmann-fold domains"/>
    <property type="match status" value="1"/>
</dbReference>
<name>A0A2Z4AC33_9BACT</name>
<dbReference type="EC" id="1.1.1.18" evidence="2"/>
<dbReference type="SUPFAM" id="SSF55347">
    <property type="entry name" value="Glyceraldehyde-3-phosphate dehydrogenase-like, C-terminal domain"/>
    <property type="match status" value="1"/>
</dbReference>
<evidence type="ECO:0000313" key="3">
    <source>
        <dbReference type="Proteomes" id="UP000247465"/>
    </source>
</evidence>
<reference evidence="2 3" key="1">
    <citation type="submission" date="2018-06" db="EMBL/GenBank/DDBJ databases">
        <title>Draft Genome Sequence of a Novel Marine Bacterium Related to the Verrucomicrobia.</title>
        <authorList>
            <person name="Vosseberg J."/>
            <person name="Martijn J."/>
            <person name="Ettema T.J.G."/>
        </authorList>
    </citation>
    <scope>NUCLEOTIDE SEQUENCE [LARGE SCALE GENOMIC DNA]</scope>
    <source>
        <strain evidence="2">TARA_B100001123</strain>
    </source>
</reference>
<dbReference type="InterPro" id="IPR000683">
    <property type="entry name" value="Gfo/Idh/MocA-like_OxRdtase_N"/>
</dbReference>
<dbReference type="Gene3D" id="3.40.50.720">
    <property type="entry name" value="NAD(P)-binding Rossmann-like Domain"/>
    <property type="match status" value="1"/>
</dbReference>
<gene>
    <name evidence="2" type="primary">iolG_11</name>
    <name evidence="2" type="ORF">DF168_00681</name>
</gene>
<proteinExistence type="predicted"/>
<dbReference type="EMBL" id="CP029803">
    <property type="protein sequence ID" value="AWT59491.1"/>
    <property type="molecule type" value="Genomic_DNA"/>
</dbReference>
<dbReference type="InterPro" id="IPR051450">
    <property type="entry name" value="Gfo/Idh/MocA_Oxidoreductases"/>
</dbReference>
<keyword evidence="2" id="KW-0560">Oxidoreductase</keyword>
<dbReference type="PANTHER" id="PTHR43377:SF2">
    <property type="entry name" value="BINDING ROSSMANN FOLD OXIDOREDUCTASE, PUTATIVE (AFU_ORTHOLOGUE AFUA_4G00560)-RELATED"/>
    <property type="match status" value="1"/>
</dbReference>
<dbReference type="Pfam" id="PF01408">
    <property type="entry name" value="GFO_IDH_MocA"/>
    <property type="match status" value="1"/>
</dbReference>
<evidence type="ECO:0000313" key="2">
    <source>
        <dbReference type="EMBL" id="AWT59491.1"/>
    </source>
</evidence>
<feature type="domain" description="Gfo/Idh/MocA-like oxidoreductase N-terminal" evidence="1">
    <location>
        <begin position="4"/>
        <end position="119"/>
    </location>
</feature>
<accession>A0A2Z4AC33</accession>
<dbReference type="GO" id="GO:0050112">
    <property type="term" value="F:inositol 2-dehydrogenase (NAD+) activity"/>
    <property type="evidence" value="ECO:0007669"/>
    <property type="project" value="UniProtKB-EC"/>
</dbReference>
<dbReference type="KEGG" id="mtar:DF168_00681"/>
<dbReference type="AlphaFoldDB" id="A0A2Z4AC33"/>
<dbReference type="GO" id="GO:0000166">
    <property type="term" value="F:nucleotide binding"/>
    <property type="evidence" value="ECO:0007669"/>
    <property type="project" value="InterPro"/>
</dbReference>
<organism evidence="2 3">
    <name type="scientific">Candidatus Moanibacter tarae</name>
    <dbReference type="NCBI Taxonomy" id="2200854"/>
    <lineage>
        <taxon>Bacteria</taxon>
        <taxon>Pseudomonadati</taxon>
        <taxon>Verrucomicrobiota</taxon>
        <taxon>Opitutia</taxon>
        <taxon>Puniceicoccales</taxon>
        <taxon>Puniceicoccales incertae sedis</taxon>
        <taxon>Candidatus Moanibacter</taxon>
    </lineage>
</organism>
<evidence type="ECO:0000259" key="1">
    <source>
        <dbReference type="Pfam" id="PF01408"/>
    </source>
</evidence>
<dbReference type="Proteomes" id="UP000247465">
    <property type="component" value="Chromosome"/>
</dbReference>
<dbReference type="Gene3D" id="3.30.360.10">
    <property type="entry name" value="Dihydrodipicolinate Reductase, domain 2"/>
    <property type="match status" value="1"/>
</dbReference>
<dbReference type="InterPro" id="IPR036291">
    <property type="entry name" value="NAD(P)-bd_dom_sf"/>
</dbReference>